<sequence length="272" mass="28935">MDDIAESDAGRQARDSEWVDHAVRVGMLAYALVHFLIAWLAVQLALGDRGESVSGKGALAELARQPFGRVVVWLVAVGMVLLVLWRLVELVWGHHDEDGADPWQSRWVDVFKAGVYGALGYAAVSVAARGGGSGGDKSETISARLMGHGWGVWLVGLAGVAVVGYGVGLVWRGLSERFREHLEAEGQTGDSGRTYVLLGKVGYVAKGSAIGLVGALFVWAAWTHDPDKSGGLDDALRTVLDQPYGPVLIVAIAAGFACYGGFCLARARHLDR</sequence>
<accession>A0A5C8NF14</accession>
<feature type="transmembrane region" description="Helical" evidence="1">
    <location>
        <begin position="67"/>
        <end position="88"/>
    </location>
</feature>
<feature type="transmembrane region" description="Helical" evidence="1">
    <location>
        <begin position="244"/>
        <end position="265"/>
    </location>
</feature>
<feature type="domain" description="DUF1206" evidence="2">
    <location>
        <begin position="111"/>
        <end position="174"/>
    </location>
</feature>
<keyword evidence="1" id="KW-0472">Membrane</keyword>
<feature type="transmembrane region" description="Helical" evidence="1">
    <location>
        <begin position="27"/>
        <end position="46"/>
    </location>
</feature>
<dbReference type="AlphaFoldDB" id="A0A5C8NF14"/>
<dbReference type="OrthoDB" id="4552598at2"/>
<name>A0A5C8NF14_9ACTN</name>
<organism evidence="3 4">
    <name type="scientific">Aeromicrobium terrae</name>
    <dbReference type="NCBI Taxonomy" id="2498846"/>
    <lineage>
        <taxon>Bacteria</taxon>
        <taxon>Bacillati</taxon>
        <taxon>Actinomycetota</taxon>
        <taxon>Actinomycetes</taxon>
        <taxon>Propionibacteriales</taxon>
        <taxon>Nocardioidaceae</taxon>
        <taxon>Aeromicrobium</taxon>
    </lineage>
</organism>
<feature type="domain" description="DUF1206" evidence="2">
    <location>
        <begin position="201"/>
        <end position="268"/>
    </location>
</feature>
<feature type="transmembrane region" description="Helical" evidence="1">
    <location>
        <begin position="203"/>
        <end position="224"/>
    </location>
</feature>
<feature type="domain" description="DUF1206" evidence="2">
    <location>
        <begin position="25"/>
        <end position="89"/>
    </location>
</feature>
<feature type="transmembrane region" description="Helical" evidence="1">
    <location>
        <begin position="150"/>
        <end position="171"/>
    </location>
</feature>
<dbReference type="Proteomes" id="UP000321571">
    <property type="component" value="Unassembled WGS sequence"/>
</dbReference>
<evidence type="ECO:0000259" key="2">
    <source>
        <dbReference type="Pfam" id="PF06724"/>
    </source>
</evidence>
<proteinExistence type="predicted"/>
<comment type="caution">
    <text evidence="3">The sequence shown here is derived from an EMBL/GenBank/DDBJ whole genome shotgun (WGS) entry which is preliminary data.</text>
</comment>
<keyword evidence="4" id="KW-1185">Reference proteome</keyword>
<reference evidence="3 4" key="1">
    <citation type="submission" date="2019-06" db="EMBL/GenBank/DDBJ databases">
        <title>Aeromicrobium sp. nov., isolated from a maize field.</title>
        <authorList>
            <person name="Lin S.-Y."/>
            <person name="Tsai C.-F."/>
            <person name="Young C.-C."/>
        </authorList>
    </citation>
    <scope>NUCLEOTIDE SEQUENCE [LARGE SCALE GENOMIC DNA]</scope>
    <source>
        <strain evidence="3 4">CC-CFT486</strain>
    </source>
</reference>
<dbReference type="RefSeq" id="WP_147687685.1">
    <property type="nucleotide sequence ID" value="NZ_VDUX01000009.1"/>
</dbReference>
<dbReference type="Pfam" id="PF06724">
    <property type="entry name" value="DUF1206"/>
    <property type="match status" value="3"/>
</dbReference>
<keyword evidence="1" id="KW-1133">Transmembrane helix</keyword>
<dbReference type="InterPro" id="IPR009597">
    <property type="entry name" value="DUF1206"/>
</dbReference>
<keyword evidence="1" id="KW-0812">Transmembrane</keyword>
<protein>
    <submittedName>
        <fullName evidence="3">DUF1206 domain-containing protein</fullName>
    </submittedName>
</protein>
<dbReference type="EMBL" id="VDUX01000009">
    <property type="protein sequence ID" value="TXL56622.1"/>
    <property type="molecule type" value="Genomic_DNA"/>
</dbReference>
<evidence type="ECO:0000256" key="1">
    <source>
        <dbReference type="SAM" id="Phobius"/>
    </source>
</evidence>
<gene>
    <name evidence="3" type="ORF">FHP06_15305</name>
</gene>
<evidence type="ECO:0000313" key="3">
    <source>
        <dbReference type="EMBL" id="TXL56622.1"/>
    </source>
</evidence>
<evidence type="ECO:0000313" key="4">
    <source>
        <dbReference type="Proteomes" id="UP000321571"/>
    </source>
</evidence>